<dbReference type="Pfam" id="PF08596">
    <property type="entry name" value="Lgl_C"/>
    <property type="match status" value="1"/>
</dbReference>
<organism evidence="2 3">
    <name type="scientific">Jimgerdemannia flammicorona</name>
    <dbReference type="NCBI Taxonomy" id="994334"/>
    <lineage>
        <taxon>Eukaryota</taxon>
        <taxon>Fungi</taxon>
        <taxon>Fungi incertae sedis</taxon>
        <taxon>Mucoromycota</taxon>
        <taxon>Mucoromycotina</taxon>
        <taxon>Endogonomycetes</taxon>
        <taxon>Endogonales</taxon>
        <taxon>Endogonaceae</taxon>
        <taxon>Jimgerdemannia</taxon>
    </lineage>
</organism>
<reference evidence="2 3" key="1">
    <citation type="journal article" date="2018" name="New Phytol.">
        <title>Phylogenomics of Endogonaceae and evolution of mycorrhizas within Mucoromycota.</title>
        <authorList>
            <person name="Chang Y."/>
            <person name="Desiro A."/>
            <person name="Na H."/>
            <person name="Sandor L."/>
            <person name="Lipzen A."/>
            <person name="Clum A."/>
            <person name="Barry K."/>
            <person name="Grigoriev I.V."/>
            <person name="Martin F.M."/>
            <person name="Stajich J.E."/>
            <person name="Smith M.E."/>
            <person name="Bonito G."/>
            <person name="Spatafora J.W."/>
        </authorList>
    </citation>
    <scope>NUCLEOTIDE SEQUENCE [LARGE SCALE GENOMIC DNA]</scope>
    <source>
        <strain evidence="2 3">AD002</strain>
    </source>
</reference>
<sequence>MVLDECCLVCVLDNSKMVAYSLPKLEVIAEVELPPTLWQSSVAQDGRLCMWTGQFEYRQYTFLTNNNM</sequence>
<evidence type="ECO:0000313" key="2">
    <source>
        <dbReference type="EMBL" id="RUS12707.1"/>
    </source>
</evidence>
<comment type="caution">
    <text evidence="2">The sequence shown here is derived from an EMBL/GenBank/DDBJ whole genome shotgun (WGS) entry which is preliminary data.</text>
</comment>
<dbReference type="AlphaFoldDB" id="A0A433P593"/>
<dbReference type="InterPro" id="IPR013905">
    <property type="entry name" value="Lgl_C_dom"/>
</dbReference>
<evidence type="ECO:0000313" key="3">
    <source>
        <dbReference type="Proteomes" id="UP000274822"/>
    </source>
</evidence>
<dbReference type="Proteomes" id="UP000274822">
    <property type="component" value="Unassembled WGS sequence"/>
</dbReference>
<proteinExistence type="predicted"/>
<keyword evidence="3" id="KW-1185">Reference proteome</keyword>
<evidence type="ECO:0000259" key="1">
    <source>
        <dbReference type="Pfam" id="PF08596"/>
    </source>
</evidence>
<gene>
    <name evidence="2" type="ORF">BC938DRAFT_478538</name>
</gene>
<protein>
    <recommendedName>
        <fullName evidence="1">Lethal giant larvae (Lgl)-like C-terminal domain-containing protein</fullName>
    </recommendedName>
</protein>
<accession>A0A433P593</accession>
<feature type="domain" description="Lethal giant larvae (Lgl)-like C-terminal" evidence="1">
    <location>
        <begin position="5"/>
        <end position="65"/>
    </location>
</feature>
<dbReference type="EMBL" id="RBNJ01033219">
    <property type="protein sequence ID" value="RUS12707.1"/>
    <property type="molecule type" value="Genomic_DNA"/>
</dbReference>
<name>A0A433P593_9FUNG</name>